<dbReference type="EMBL" id="ATHO01000002">
    <property type="protein sequence ID" value="EQB15537.1"/>
    <property type="molecule type" value="Genomic_DNA"/>
</dbReference>
<reference evidence="1 2" key="1">
    <citation type="journal article" date="2013" name="Genome Announc.">
        <title>Draft Genome Sequence of Sphingobium quisquiliarum Strain P25T, a Novel Hexachlorocyclohexane (HCH)-Degrading Bacterium Isolated from an HCH Dumpsite.</title>
        <authorList>
            <person name="Kumar Singh A."/>
            <person name="Sangwan N."/>
            <person name="Sharma A."/>
            <person name="Gupta V."/>
            <person name="Khurana J.P."/>
            <person name="Lal R."/>
        </authorList>
    </citation>
    <scope>NUCLEOTIDE SEQUENCE [LARGE SCALE GENOMIC DNA]</scope>
    <source>
        <strain evidence="1 2">P25</strain>
    </source>
</reference>
<dbReference type="Proteomes" id="UP000015525">
    <property type="component" value="Unassembled WGS sequence"/>
</dbReference>
<dbReference type="AlphaFoldDB" id="T0HR29"/>
<keyword evidence="2" id="KW-1185">Reference proteome</keyword>
<comment type="caution">
    <text evidence="1">The sequence shown here is derived from an EMBL/GenBank/DDBJ whole genome shotgun (WGS) entry which is preliminary data.</text>
</comment>
<proteinExistence type="predicted"/>
<evidence type="ECO:0000313" key="2">
    <source>
        <dbReference type="Proteomes" id="UP000015525"/>
    </source>
</evidence>
<name>T0HR29_9SPHN</name>
<evidence type="ECO:0000313" key="1">
    <source>
        <dbReference type="EMBL" id="EQB15537.1"/>
    </source>
</evidence>
<gene>
    <name evidence="1" type="ORF">L288_00125</name>
</gene>
<sequence length="48" mass="5525">MKFLFSAMLATTVLAKIFPDCEDTRHHEADFDSGMMPFGANRTVRRMM</sequence>
<organism evidence="1 2">
    <name type="scientific">Sphingobium quisquiliarum P25</name>
    <dbReference type="NCBI Taxonomy" id="1329909"/>
    <lineage>
        <taxon>Bacteria</taxon>
        <taxon>Pseudomonadati</taxon>
        <taxon>Pseudomonadota</taxon>
        <taxon>Alphaproteobacteria</taxon>
        <taxon>Sphingomonadales</taxon>
        <taxon>Sphingomonadaceae</taxon>
        <taxon>Sphingobium</taxon>
    </lineage>
</organism>
<protein>
    <submittedName>
        <fullName evidence="1">Uncharacterized protein</fullName>
    </submittedName>
</protein>
<accession>T0HR29</accession>